<dbReference type="PANTHER" id="PTHR23072:SF0">
    <property type="entry name" value="GPI ETHANOLAMINE PHOSPHATE TRANSFERASE 2"/>
    <property type="match status" value="1"/>
</dbReference>
<feature type="transmembrane region" description="Helical" evidence="11">
    <location>
        <begin position="697"/>
        <end position="716"/>
    </location>
</feature>
<comment type="pathway">
    <text evidence="2">Glycolipid biosynthesis; glycosylphosphatidylinositol-anchor biosynthesis.</text>
</comment>
<evidence type="ECO:0000256" key="11">
    <source>
        <dbReference type="SAM" id="Phobius"/>
    </source>
</evidence>
<keyword evidence="6 11" id="KW-0812">Transmembrane</keyword>
<keyword evidence="14" id="KW-1185">Reference proteome</keyword>
<feature type="transmembrane region" description="Helical" evidence="11">
    <location>
        <begin position="722"/>
        <end position="743"/>
    </location>
</feature>
<comment type="subcellular location">
    <subcellularLocation>
        <location evidence="1">Endoplasmic reticulum membrane</location>
        <topology evidence="1">Multi-pass membrane protein</topology>
    </subcellularLocation>
</comment>
<dbReference type="GO" id="GO:0005789">
    <property type="term" value="C:endoplasmic reticulum membrane"/>
    <property type="evidence" value="ECO:0007669"/>
    <property type="project" value="UniProtKB-SubCell"/>
</dbReference>
<dbReference type="GO" id="GO:0006506">
    <property type="term" value="P:GPI anchor biosynthetic process"/>
    <property type="evidence" value="ECO:0007669"/>
    <property type="project" value="UniProtKB-UniPathway"/>
</dbReference>
<keyword evidence="7" id="KW-0256">Endoplasmic reticulum</keyword>
<reference evidence="13 14" key="1">
    <citation type="journal article" date="2018" name="Nat. Ecol. Evol.">
        <title>Shark genomes provide insights into elasmobranch evolution and the origin of vertebrates.</title>
        <authorList>
            <person name="Hara Y"/>
            <person name="Yamaguchi K"/>
            <person name="Onimaru K"/>
            <person name="Kadota M"/>
            <person name="Koyanagi M"/>
            <person name="Keeley SD"/>
            <person name="Tatsumi K"/>
            <person name="Tanaka K"/>
            <person name="Motone F"/>
            <person name="Kageyama Y"/>
            <person name="Nozu R"/>
            <person name="Adachi N"/>
            <person name="Nishimura O"/>
            <person name="Nakagawa R"/>
            <person name="Tanegashima C"/>
            <person name="Kiyatake I"/>
            <person name="Matsumoto R"/>
            <person name="Murakumo K"/>
            <person name="Nishida K"/>
            <person name="Terakita A"/>
            <person name="Kuratani S"/>
            <person name="Sato K"/>
            <person name="Hyodo S Kuraku.S."/>
        </authorList>
    </citation>
    <scope>NUCLEOTIDE SEQUENCE [LARGE SCALE GENOMIC DNA]</scope>
</reference>
<evidence type="ECO:0000256" key="4">
    <source>
        <dbReference type="ARBA" id="ARBA00022502"/>
    </source>
</evidence>
<dbReference type="Pfam" id="PF01663">
    <property type="entry name" value="Phosphodiest"/>
    <property type="match status" value="1"/>
</dbReference>
<keyword evidence="5" id="KW-0808">Transferase</keyword>
<dbReference type="OrthoDB" id="272139at2759"/>
<dbReference type="SUPFAM" id="SSF53649">
    <property type="entry name" value="Alkaline phosphatase-like"/>
    <property type="match status" value="1"/>
</dbReference>
<feature type="transmembrane region" description="Helical" evidence="11">
    <location>
        <begin position="755"/>
        <end position="772"/>
    </location>
</feature>
<evidence type="ECO:0000256" key="1">
    <source>
        <dbReference type="ARBA" id="ARBA00004477"/>
    </source>
</evidence>
<evidence type="ECO:0000259" key="12">
    <source>
        <dbReference type="Pfam" id="PF19316"/>
    </source>
</evidence>
<evidence type="ECO:0000313" key="13">
    <source>
        <dbReference type="EMBL" id="GCC27335.1"/>
    </source>
</evidence>
<dbReference type="InterPro" id="IPR039527">
    <property type="entry name" value="PIGG/GPI7"/>
</dbReference>
<dbReference type="InterPro" id="IPR037674">
    <property type="entry name" value="PIG-G_N"/>
</dbReference>
<keyword evidence="4" id="KW-0337">GPI-anchor biosynthesis</keyword>
<dbReference type="FunFam" id="3.40.720.10:FF:000018">
    <property type="entry name" value="Putative GPI ethanolamine phosphate transferase 2"/>
    <property type="match status" value="1"/>
</dbReference>
<accession>A0A401SAA6</accession>
<organism evidence="13 14">
    <name type="scientific">Chiloscyllium punctatum</name>
    <name type="common">Brownbanded bambooshark</name>
    <name type="synonym">Hemiscyllium punctatum</name>
    <dbReference type="NCBI Taxonomy" id="137246"/>
    <lineage>
        <taxon>Eukaryota</taxon>
        <taxon>Metazoa</taxon>
        <taxon>Chordata</taxon>
        <taxon>Craniata</taxon>
        <taxon>Vertebrata</taxon>
        <taxon>Chondrichthyes</taxon>
        <taxon>Elasmobranchii</taxon>
        <taxon>Galeomorphii</taxon>
        <taxon>Galeoidea</taxon>
        <taxon>Orectolobiformes</taxon>
        <taxon>Hemiscylliidae</taxon>
        <taxon>Chiloscyllium</taxon>
    </lineage>
</organism>
<feature type="transmembrane region" description="Helical" evidence="11">
    <location>
        <begin position="880"/>
        <end position="899"/>
    </location>
</feature>
<evidence type="ECO:0000256" key="9">
    <source>
        <dbReference type="ARBA" id="ARBA00023136"/>
    </source>
</evidence>
<feature type="transmembrane region" description="Helical" evidence="11">
    <location>
        <begin position="471"/>
        <end position="491"/>
    </location>
</feature>
<evidence type="ECO:0000256" key="5">
    <source>
        <dbReference type="ARBA" id="ARBA00022679"/>
    </source>
</evidence>
<evidence type="ECO:0000256" key="8">
    <source>
        <dbReference type="ARBA" id="ARBA00022989"/>
    </source>
</evidence>
<comment type="similarity">
    <text evidence="3">Belongs to the PIGG/PIGN/PIGO family. PIGG subfamily.</text>
</comment>
<dbReference type="STRING" id="137246.A0A401SAA6"/>
<evidence type="ECO:0000313" key="14">
    <source>
        <dbReference type="Proteomes" id="UP000287033"/>
    </source>
</evidence>
<evidence type="ECO:0000256" key="2">
    <source>
        <dbReference type="ARBA" id="ARBA00004687"/>
    </source>
</evidence>
<keyword evidence="8 11" id="KW-1133">Transmembrane helix</keyword>
<proteinExistence type="inferred from homology"/>
<feature type="transmembrane region" description="Helical" evidence="11">
    <location>
        <begin position="920"/>
        <end position="943"/>
    </location>
</feature>
<evidence type="ECO:0000256" key="10">
    <source>
        <dbReference type="ARBA" id="ARBA00023180"/>
    </source>
</evidence>
<dbReference type="PANTHER" id="PTHR23072">
    <property type="entry name" value="PHOSPHATIDYLINOSITOL GLYCAN-RELATED"/>
    <property type="match status" value="1"/>
</dbReference>
<evidence type="ECO:0000256" key="7">
    <source>
        <dbReference type="ARBA" id="ARBA00022824"/>
    </source>
</evidence>
<name>A0A401SAA6_CHIPU</name>
<feature type="transmembrane region" description="Helical" evidence="11">
    <location>
        <begin position="955"/>
        <end position="975"/>
    </location>
</feature>
<dbReference type="AlphaFoldDB" id="A0A401SAA6"/>
<evidence type="ECO:0000256" key="6">
    <source>
        <dbReference type="ARBA" id="ARBA00022692"/>
    </source>
</evidence>
<feature type="domain" description="GPI ethanolamine phosphate transferase 2 C-terminal" evidence="12">
    <location>
        <begin position="649"/>
        <end position="964"/>
    </location>
</feature>
<protein>
    <recommendedName>
        <fullName evidence="12">GPI ethanolamine phosphate transferase 2 C-terminal domain-containing protein</fullName>
    </recommendedName>
</protein>
<feature type="transmembrane region" description="Helical" evidence="11">
    <location>
        <begin position="432"/>
        <end position="451"/>
    </location>
</feature>
<dbReference type="InterPro" id="IPR002591">
    <property type="entry name" value="Phosphodiest/P_Trfase"/>
</dbReference>
<dbReference type="Proteomes" id="UP000287033">
    <property type="component" value="Unassembled WGS sequence"/>
</dbReference>
<feature type="transmembrane region" description="Helical" evidence="11">
    <location>
        <begin position="503"/>
        <end position="527"/>
    </location>
</feature>
<gene>
    <name evidence="13" type="ORF">chiPu_0005759</name>
</gene>
<dbReference type="InterPro" id="IPR017850">
    <property type="entry name" value="Alkaline_phosphatase_core_sf"/>
</dbReference>
<dbReference type="Gene3D" id="3.40.720.10">
    <property type="entry name" value="Alkaline Phosphatase, subunit A"/>
    <property type="match status" value="1"/>
</dbReference>
<evidence type="ECO:0000256" key="3">
    <source>
        <dbReference type="ARBA" id="ARBA00005315"/>
    </source>
</evidence>
<keyword evidence="10" id="KW-0325">Glycoprotein</keyword>
<dbReference type="GO" id="GO:0051267">
    <property type="term" value="F:CP2 mannose-ethanolamine phosphotransferase activity"/>
    <property type="evidence" value="ECO:0007669"/>
    <property type="project" value="TreeGrafter"/>
</dbReference>
<dbReference type="EMBL" id="BEZZ01000161">
    <property type="protein sequence ID" value="GCC27335.1"/>
    <property type="molecule type" value="Genomic_DNA"/>
</dbReference>
<dbReference type="CDD" id="cd16024">
    <property type="entry name" value="GPI_EPT_2"/>
    <property type="match status" value="1"/>
</dbReference>
<comment type="caution">
    <text evidence="13">The sequence shown here is derived from an EMBL/GenBank/DDBJ whole genome shotgun (WGS) entry which is preliminary data.</text>
</comment>
<dbReference type="Pfam" id="PF19316">
    <property type="entry name" value="PIGO_PIGG"/>
    <property type="match status" value="1"/>
</dbReference>
<dbReference type="InterPro" id="IPR045687">
    <property type="entry name" value="PIGG/GPI7_C"/>
</dbReference>
<sequence>MMRLRSSLFACCGLLGLLFGMAVFLHGFFPSPLKSFGSAKAKVSEIPGEPALGLASNWTKLPSPLFGKVVIMLVDALREDFVFGPKGRQFMPYTRHMVEHGSSLNFIAKAWPPTVTMPRIKAMMTGRIPGFIDVVMNLNSPTLLEDNLIWQVKSAGKRIMFYGDDTWIRMFPDHFVEYDGTTSFFVSDYTEVDHNVTRHLDNVLKRSDWDLLILHYLGLDHIGHLAGPDSHLVGPKLNEMDNIVQKIHMELLSKQGETTLPSLLILCGDHGMSDTGSHGGASSHEVNTPLVLLSPAFRKKDSFTVSEYVEQTDLTSTLALGLGLPIPRNNLGCLILRVLEERSLREQFRYLHLNGYQLSKLVQESIPTYEKDVGYKLFGIAQKSHGSWIKLYFEGNTSETLANLGKKVLRQYLDALKLMSSSLSKIVAQYDMYSMIMGTIIVLEVILLLIVSTPDALGSTAEFEVPLSAAFYSLLFYLLCLMLTAIHIIVCTSTKTSCYFCNVSWLLVATVIVLISALQCVLISTLWKRLTNGKPQHKSCAAANSSWSELDLLLLLGTFGHTLSLGSSSFIEEEHQTWYFLTNTLLLVLFQDVCRKYFAANDLKSKQSKNPEDDDCHEQQTAIHGLFETSSCDQKDDTSKGYTYSGESYEKWLTLLSPWIILVFCRVLRSLNQTGIKWAHKPDFGHWLTSSSHRTELSILAAVSLFLIFILVQRTCSTVSKAALALGLVGIYCYRAAIGNLTFPWNPDKHISKGIIEARFVYVFILGILFTGVKDLLKSAFAFPDTTTNSRGLWEMYNGLVLLAALLLRPHNLPVLLFILVVQLILTKFIWRILDYDAAQITIIYYWFGQASFYFQGNSNSIATVDVSAGFVGFENYVELPAVFLTLFSTYIGPLLWAVHLTCYMSSERNRYSAAVGHSCYCLVLLRAIPASVYIILVTSLRYHLFVWSVFSPKLLYESMHTLVTAAACVMFTAMDQKRMITILKK</sequence>
<keyword evidence="9 11" id="KW-0472">Membrane</keyword>
<dbReference type="OMA" id="RVKFGHD"/>
<dbReference type="UniPathway" id="UPA00196"/>